<evidence type="ECO:0000313" key="2">
    <source>
        <dbReference type="Proteomes" id="UP000054559"/>
    </source>
</evidence>
<reference evidence="2" key="1">
    <citation type="journal article" date="2010" name="Genome Res.">
        <title>Population genomic sequencing of Coccidioides fungi reveals recent hybridization and transposon control.</title>
        <authorList>
            <person name="Neafsey D.E."/>
            <person name="Barker B.M."/>
            <person name="Sharpton T.J."/>
            <person name="Stajich J.E."/>
            <person name="Park D.J."/>
            <person name="Whiston E."/>
            <person name="Hung C.-Y."/>
            <person name="McMahan C."/>
            <person name="White J."/>
            <person name="Sykes S."/>
            <person name="Heiman D."/>
            <person name="Young S."/>
            <person name="Zeng Q."/>
            <person name="Abouelleil A."/>
            <person name="Aftuck L."/>
            <person name="Bessette D."/>
            <person name="Brown A."/>
            <person name="FitzGerald M."/>
            <person name="Lui A."/>
            <person name="Macdonald J.P."/>
            <person name="Priest M."/>
            <person name="Orbach M.J."/>
            <person name="Galgiani J.N."/>
            <person name="Kirkland T.N."/>
            <person name="Cole G.T."/>
            <person name="Birren B.W."/>
            <person name="Henn M.R."/>
            <person name="Taylor J.W."/>
            <person name="Rounsley S.D."/>
        </authorList>
    </citation>
    <scope>NUCLEOTIDE SEQUENCE [LARGE SCALE GENOMIC DNA]</scope>
    <source>
        <strain evidence="2">RMSCC 3703</strain>
    </source>
</reference>
<dbReference type="OrthoDB" id="4204581at2759"/>
<sequence>MAAASYFYGDFVIVEDVRCREYWGILRNPGDVLIFLCHVYGLTNPADGPSRRPDYAKEAGLDDTEGRETANQLRLWLPFPVPQQGSWVPWSQTTFTQLPPAATFAGSVLPGLPPHTGAQALSARERAWCREPIQRPVLIAGLDNPNQLAVRAHLREGILVTRAGGPPPFGPESSGCKTAQQGYGNIVFAECISAGMGQRCEGRD</sequence>
<gene>
    <name evidence="1" type="ORF">CISG_07966</name>
</gene>
<name>A0A0J8R464_COCIT</name>
<dbReference type="AlphaFoldDB" id="A0A0J8R464"/>
<proteinExistence type="predicted"/>
<accession>A0A0J8R464</accession>
<dbReference type="EMBL" id="DS268179">
    <property type="protein sequence ID" value="KMU79894.1"/>
    <property type="molecule type" value="Genomic_DNA"/>
</dbReference>
<protein>
    <submittedName>
        <fullName evidence="1">Uncharacterized protein</fullName>
    </submittedName>
</protein>
<dbReference type="Proteomes" id="UP000054559">
    <property type="component" value="Unassembled WGS sequence"/>
</dbReference>
<organism evidence="1 2">
    <name type="scientific">Coccidioides immitis RMSCC 3703</name>
    <dbReference type="NCBI Taxonomy" id="454286"/>
    <lineage>
        <taxon>Eukaryota</taxon>
        <taxon>Fungi</taxon>
        <taxon>Dikarya</taxon>
        <taxon>Ascomycota</taxon>
        <taxon>Pezizomycotina</taxon>
        <taxon>Eurotiomycetes</taxon>
        <taxon>Eurotiomycetidae</taxon>
        <taxon>Onygenales</taxon>
        <taxon>Onygenaceae</taxon>
        <taxon>Coccidioides</taxon>
    </lineage>
</organism>
<evidence type="ECO:0000313" key="1">
    <source>
        <dbReference type="EMBL" id="KMU79894.1"/>
    </source>
</evidence>